<dbReference type="AlphaFoldDB" id="A0A6A1WJ18"/>
<keyword evidence="3" id="KW-1185">Reference proteome</keyword>
<dbReference type="OrthoDB" id="1101299at2759"/>
<evidence type="ECO:0000313" key="3">
    <source>
        <dbReference type="Proteomes" id="UP000516437"/>
    </source>
</evidence>
<evidence type="ECO:0000259" key="1">
    <source>
        <dbReference type="Pfam" id="PF13966"/>
    </source>
</evidence>
<proteinExistence type="predicted"/>
<accession>A0A6A1WJ18</accession>
<gene>
    <name evidence="2" type="ORF">CJ030_MR1G016595</name>
</gene>
<dbReference type="EMBL" id="RXIC02000019">
    <property type="protein sequence ID" value="KAB1225191.1"/>
    <property type="molecule type" value="Genomic_DNA"/>
</dbReference>
<evidence type="ECO:0000313" key="2">
    <source>
        <dbReference type="EMBL" id="KAB1225191.1"/>
    </source>
</evidence>
<dbReference type="InterPro" id="IPR026960">
    <property type="entry name" value="RVT-Znf"/>
</dbReference>
<name>A0A6A1WJ18_9ROSI</name>
<feature type="domain" description="Reverse transcriptase zinc-binding" evidence="1">
    <location>
        <begin position="49"/>
        <end position="144"/>
    </location>
</feature>
<dbReference type="Proteomes" id="UP000516437">
    <property type="component" value="Chromosome 1"/>
</dbReference>
<protein>
    <recommendedName>
        <fullName evidence="1">Reverse transcriptase zinc-binding domain-containing protein</fullName>
    </recommendedName>
</protein>
<organism evidence="2 3">
    <name type="scientific">Morella rubra</name>
    <name type="common">Chinese bayberry</name>
    <dbReference type="NCBI Taxonomy" id="262757"/>
    <lineage>
        <taxon>Eukaryota</taxon>
        <taxon>Viridiplantae</taxon>
        <taxon>Streptophyta</taxon>
        <taxon>Embryophyta</taxon>
        <taxon>Tracheophyta</taxon>
        <taxon>Spermatophyta</taxon>
        <taxon>Magnoliopsida</taxon>
        <taxon>eudicotyledons</taxon>
        <taxon>Gunneridae</taxon>
        <taxon>Pentapetalae</taxon>
        <taxon>rosids</taxon>
        <taxon>fabids</taxon>
        <taxon>Fagales</taxon>
        <taxon>Myricaceae</taxon>
        <taxon>Morella</taxon>
    </lineage>
</organism>
<dbReference type="Pfam" id="PF13966">
    <property type="entry name" value="zf-RVT"/>
    <property type="match status" value="1"/>
</dbReference>
<sequence length="234" mass="27656">MLPDGRLWDEAKIRRLFTPENQCCSVTIRLPAEEQPDNFFWPNDPKGEFSVKSVYRLLVANRTTEVNPMQHVRWKDLWRLKVHDRFKMLFWKVMWGILPTKCKVAEHMGNRMNVEGDLLCPLCGAEPETLHHLVFLCPYSRAIWCKSPWQLDITVFRHDSVSEWVQKVIHPHQELAIPMVDQHFFQLYVANALDLLWACRNNVVHEGRQCSMSDLAAKVRRLSGEHDWAAWRKR</sequence>
<reference evidence="2 3" key="1">
    <citation type="journal article" date="2019" name="Plant Biotechnol. J.">
        <title>The red bayberry genome and genetic basis of sex determination.</title>
        <authorList>
            <person name="Jia H.M."/>
            <person name="Jia H.J."/>
            <person name="Cai Q.L."/>
            <person name="Wang Y."/>
            <person name="Zhao H.B."/>
            <person name="Yang W.F."/>
            <person name="Wang G.Y."/>
            <person name="Li Y.H."/>
            <person name="Zhan D.L."/>
            <person name="Shen Y.T."/>
            <person name="Niu Q.F."/>
            <person name="Chang L."/>
            <person name="Qiu J."/>
            <person name="Zhao L."/>
            <person name="Xie H.B."/>
            <person name="Fu W.Y."/>
            <person name="Jin J."/>
            <person name="Li X.W."/>
            <person name="Jiao Y."/>
            <person name="Zhou C.C."/>
            <person name="Tu T."/>
            <person name="Chai C.Y."/>
            <person name="Gao J.L."/>
            <person name="Fan L.J."/>
            <person name="van de Weg E."/>
            <person name="Wang J.Y."/>
            <person name="Gao Z.S."/>
        </authorList>
    </citation>
    <scope>NUCLEOTIDE SEQUENCE [LARGE SCALE GENOMIC DNA]</scope>
    <source>
        <tissue evidence="2">Leaves</tissue>
    </source>
</reference>
<comment type="caution">
    <text evidence="2">The sequence shown here is derived from an EMBL/GenBank/DDBJ whole genome shotgun (WGS) entry which is preliminary data.</text>
</comment>